<keyword evidence="2" id="KW-0805">Transcription regulation</keyword>
<dbReference type="PANTHER" id="PTHR11514:SF43">
    <property type="entry name" value="TRANSCRIPTION FACTOR MYC2"/>
    <property type="match status" value="1"/>
</dbReference>
<comment type="caution">
    <text evidence="7">The sequence shown here is derived from an EMBL/GenBank/DDBJ whole genome shotgun (WGS) entry which is preliminary data.</text>
</comment>
<feature type="compositionally biased region" description="Basic and acidic residues" evidence="5">
    <location>
        <begin position="514"/>
        <end position="531"/>
    </location>
</feature>
<feature type="region of interest" description="Disordered" evidence="5">
    <location>
        <begin position="92"/>
        <end position="116"/>
    </location>
</feature>
<dbReference type="Gene3D" id="4.10.280.10">
    <property type="entry name" value="Helix-loop-helix DNA-binding domain"/>
    <property type="match status" value="1"/>
</dbReference>
<feature type="region of interest" description="Disordered" evidence="5">
    <location>
        <begin position="585"/>
        <end position="631"/>
    </location>
</feature>
<evidence type="ECO:0000256" key="5">
    <source>
        <dbReference type="SAM" id="MobiDB-lite"/>
    </source>
</evidence>
<dbReference type="Pfam" id="PF00010">
    <property type="entry name" value="HLH"/>
    <property type="match status" value="1"/>
</dbReference>
<evidence type="ECO:0000256" key="4">
    <source>
        <dbReference type="ARBA" id="ARBA00023242"/>
    </source>
</evidence>
<feature type="domain" description="BHLH" evidence="6">
    <location>
        <begin position="519"/>
        <end position="568"/>
    </location>
</feature>
<gene>
    <name evidence="7" type="ORF">KC19_4G027900</name>
</gene>
<dbReference type="PROSITE" id="PS50888">
    <property type="entry name" value="BHLH"/>
    <property type="match status" value="1"/>
</dbReference>
<name>A0A8T0I7V3_CERPU</name>
<comment type="subcellular location">
    <subcellularLocation>
        <location evidence="1">Nucleus</location>
    </subcellularLocation>
</comment>
<sequence>MESQVASFWDAGDSAMIEAFMGTGCYGMSSYDAQDDLASTGEKGLELSETVLLRRLHSLVEETSCSWTYGIFWQLSRSPTGELMLGWGDGYFKGPKENEEPDTKHTEQGGSDEDQELRRKVLRELQALVSNSDEEDISDYVTDTEWFYLVSMSHSFAYGVGTPGQALATESPVWLTEANKAPSHICTRAHLAKMAGIQTIVCVPTKTGVVELGSTDLIRQNSEVVHNIKVVFDEPTWGANRSQVMAQSLLMDSDAAFFPPSPSIVSLNTSSALRSSPGVARRASGLGRDHEAQYTGRNVSTEKRGSSMASTSFDNRGHSLDHLWSQPVDTQFNDVVSVNTVEKDQGHSRTCYPVARPPSQDEKLSFSLPSLVSKARVPEVKNSSNPLSVDRLSSEQKPTVLPSLSQALNAPDFRQSMGTKVLVQEDKVRVGGISGGVTKPGGEKAVPLSKPPQQHQTTISGPPVSGSGRSSFDQSELDCQESEAEISFKESNSTAVEFTLNVGTKPPRKRGRKPANDREEPLSHVQAERQRREKLNQRFYALRAVVPNVSKMDKASLLGDAIAYINELQSKLQSAEEQIKDLKGQAIASSDRSQDSLSIGRGSSNNIPVKDGLSLRPQGSANSTSASGQVAVGGTKPTIAVHILGEEAMIRINCLKDSYALAHMMMALQELRLEIRHSNTSTMMDKVLHTVIVKIEPKEHYTQEQLRAILERSFQAYRSGTKEDAQAL</sequence>
<keyword evidence="3" id="KW-0804">Transcription</keyword>
<dbReference type="GO" id="GO:0000976">
    <property type="term" value="F:transcription cis-regulatory region binding"/>
    <property type="evidence" value="ECO:0007669"/>
    <property type="project" value="TreeGrafter"/>
</dbReference>
<dbReference type="InterPro" id="IPR025610">
    <property type="entry name" value="MYC/MYB_N"/>
</dbReference>
<feature type="compositionally biased region" description="Low complexity" evidence="5">
    <location>
        <begin position="460"/>
        <end position="471"/>
    </location>
</feature>
<dbReference type="SMART" id="SM00353">
    <property type="entry name" value="HLH"/>
    <property type="match status" value="1"/>
</dbReference>
<evidence type="ECO:0000256" key="2">
    <source>
        <dbReference type="ARBA" id="ARBA00023015"/>
    </source>
</evidence>
<reference evidence="7" key="1">
    <citation type="submission" date="2020-06" db="EMBL/GenBank/DDBJ databases">
        <title>WGS assembly of Ceratodon purpureus strain R40.</title>
        <authorList>
            <person name="Carey S.B."/>
            <person name="Jenkins J."/>
            <person name="Shu S."/>
            <person name="Lovell J.T."/>
            <person name="Sreedasyam A."/>
            <person name="Maumus F."/>
            <person name="Tiley G.P."/>
            <person name="Fernandez-Pozo N."/>
            <person name="Barry K."/>
            <person name="Chen C."/>
            <person name="Wang M."/>
            <person name="Lipzen A."/>
            <person name="Daum C."/>
            <person name="Saski C.A."/>
            <person name="Payton A.C."/>
            <person name="Mcbreen J.C."/>
            <person name="Conrad R.E."/>
            <person name="Kollar L.M."/>
            <person name="Olsson S."/>
            <person name="Huttunen S."/>
            <person name="Landis J.B."/>
            <person name="Wickett N.J."/>
            <person name="Johnson M.G."/>
            <person name="Rensing S.A."/>
            <person name="Grimwood J."/>
            <person name="Schmutz J."/>
            <person name="Mcdaniel S.F."/>
        </authorList>
    </citation>
    <scope>NUCLEOTIDE SEQUENCE</scope>
    <source>
        <strain evidence="7">R40</strain>
    </source>
</reference>
<dbReference type="GO" id="GO:0005634">
    <property type="term" value="C:nucleus"/>
    <property type="evidence" value="ECO:0007669"/>
    <property type="project" value="TreeGrafter"/>
</dbReference>
<keyword evidence="4" id="KW-0539">Nucleus</keyword>
<dbReference type="GO" id="GO:0046983">
    <property type="term" value="F:protein dimerization activity"/>
    <property type="evidence" value="ECO:0007669"/>
    <property type="project" value="InterPro"/>
</dbReference>
<feature type="region of interest" description="Disordered" evidence="5">
    <location>
        <begin position="498"/>
        <end position="531"/>
    </location>
</feature>
<dbReference type="InterPro" id="IPR036638">
    <property type="entry name" value="HLH_DNA-bd_sf"/>
</dbReference>
<dbReference type="InterPro" id="IPR011598">
    <property type="entry name" value="bHLH_dom"/>
</dbReference>
<dbReference type="Pfam" id="PF14215">
    <property type="entry name" value="bHLH-MYC_N"/>
    <property type="match status" value="1"/>
</dbReference>
<dbReference type="Proteomes" id="UP000822688">
    <property type="component" value="Chromosome 4"/>
</dbReference>
<evidence type="ECO:0000259" key="6">
    <source>
        <dbReference type="PROSITE" id="PS50888"/>
    </source>
</evidence>
<feature type="compositionally biased region" description="Basic and acidic residues" evidence="5">
    <location>
        <begin position="94"/>
        <end position="107"/>
    </location>
</feature>
<accession>A0A8T0I7V3</accession>
<dbReference type="AlphaFoldDB" id="A0A8T0I7V3"/>
<evidence type="ECO:0000256" key="3">
    <source>
        <dbReference type="ARBA" id="ARBA00023163"/>
    </source>
</evidence>
<organism evidence="7 8">
    <name type="scientific">Ceratodon purpureus</name>
    <name type="common">Fire moss</name>
    <name type="synonym">Dicranum purpureum</name>
    <dbReference type="NCBI Taxonomy" id="3225"/>
    <lineage>
        <taxon>Eukaryota</taxon>
        <taxon>Viridiplantae</taxon>
        <taxon>Streptophyta</taxon>
        <taxon>Embryophyta</taxon>
        <taxon>Bryophyta</taxon>
        <taxon>Bryophytina</taxon>
        <taxon>Bryopsida</taxon>
        <taxon>Dicranidae</taxon>
        <taxon>Pseudoditrichales</taxon>
        <taxon>Ditrichaceae</taxon>
        <taxon>Ceratodon</taxon>
    </lineage>
</organism>
<feature type="region of interest" description="Disordered" evidence="5">
    <location>
        <begin position="432"/>
        <end position="480"/>
    </location>
</feature>
<feature type="compositionally biased region" description="Polar residues" evidence="5">
    <location>
        <begin position="617"/>
        <end position="628"/>
    </location>
</feature>
<dbReference type="CDD" id="cd11449">
    <property type="entry name" value="bHLH_AtAIB_like"/>
    <property type="match status" value="1"/>
</dbReference>
<dbReference type="SUPFAM" id="SSF47459">
    <property type="entry name" value="HLH, helix-loop-helix DNA-binding domain"/>
    <property type="match status" value="1"/>
</dbReference>
<feature type="region of interest" description="Disordered" evidence="5">
    <location>
        <begin position="279"/>
        <end position="314"/>
    </location>
</feature>
<proteinExistence type="predicted"/>
<dbReference type="PANTHER" id="PTHR11514">
    <property type="entry name" value="MYC"/>
    <property type="match status" value="1"/>
</dbReference>
<evidence type="ECO:0000313" key="7">
    <source>
        <dbReference type="EMBL" id="KAG0578503.1"/>
    </source>
</evidence>
<evidence type="ECO:0000256" key="1">
    <source>
        <dbReference type="ARBA" id="ARBA00004123"/>
    </source>
</evidence>
<keyword evidence="8" id="KW-1185">Reference proteome</keyword>
<evidence type="ECO:0000313" key="8">
    <source>
        <dbReference type="Proteomes" id="UP000822688"/>
    </source>
</evidence>
<dbReference type="Pfam" id="PF22754">
    <property type="entry name" value="bHLH-TF_ACT-like_plant"/>
    <property type="match status" value="1"/>
</dbReference>
<feature type="compositionally biased region" description="Polar residues" evidence="5">
    <location>
        <begin position="587"/>
        <end position="607"/>
    </location>
</feature>
<dbReference type="InterPro" id="IPR054502">
    <property type="entry name" value="bHLH-TF_ACT-like_plant"/>
</dbReference>
<dbReference type="EMBL" id="CM026424">
    <property type="protein sequence ID" value="KAG0578503.1"/>
    <property type="molecule type" value="Genomic_DNA"/>
</dbReference>
<dbReference type="GO" id="GO:0003700">
    <property type="term" value="F:DNA-binding transcription factor activity"/>
    <property type="evidence" value="ECO:0007669"/>
    <property type="project" value="InterPro"/>
</dbReference>
<dbReference type="InterPro" id="IPR045084">
    <property type="entry name" value="AIB/MYC-like"/>
</dbReference>
<protein>
    <recommendedName>
        <fullName evidence="6">BHLH domain-containing protein</fullName>
    </recommendedName>
</protein>